<keyword evidence="2" id="KW-1185">Reference proteome</keyword>
<comment type="caution">
    <text evidence="1">The sequence shown here is derived from an EMBL/GenBank/DDBJ whole genome shotgun (WGS) entry which is preliminary data.</text>
</comment>
<name>A0ABV5YU25_9ACTN</name>
<sequence length="87" mass="9607">MTALPAIAAHPQVAAAHPQVAAALRRVAERRIEYVTQLTELGFSPDEARRRGLLIYTSHLGQTQLVHAAPHVLPTSRGDRKRVLRPE</sequence>
<organism evidence="1 2">
    <name type="scientific">Actinoallomurus acaciae</name>
    <dbReference type="NCBI Taxonomy" id="502577"/>
    <lineage>
        <taxon>Bacteria</taxon>
        <taxon>Bacillati</taxon>
        <taxon>Actinomycetota</taxon>
        <taxon>Actinomycetes</taxon>
        <taxon>Streptosporangiales</taxon>
        <taxon>Thermomonosporaceae</taxon>
        <taxon>Actinoallomurus</taxon>
    </lineage>
</organism>
<dbReference type="EMBL" id="JBHLZP010000537">
    <property type="protein sequence ID" value="MFB9838568.1"/>
    <property type="molecule type" value="Genomic_DNA"/>
</dbReference>
<evidence type="ECO:0000313" key="1">
    <source>
        <dbReference type="EMBL" id="MFB9838568.1"/>
    </source>
</evidence>
<proteinExistence type="predicted"/>
<gene>
    <name evidence="1" type="ORF">ACFFNX_41120</name>
</gene>
<reference evidence="1 2" key="1">
    <citation type="submission" date="2024-09" db="EMBL/GenBank/DDBJ databases">
        <authorList>
            <person name="Sun Q."/>
            <person name="Mori K."/>
        </authorList>
    </citation>
    <scope>NUCLEOTIDE SEQUENCE [LARGE SCALE GENOMIC DNA]</scope>
    <source>
        <strain evidence="1 2">TBRC 0563</strain>
    </source>
</reference>
<evidence type="ECO:0000313" key="2">
    <source>
        <dbReference type="Proteomes" id="UP001589627"/>
    </source>
</evidence>
<protein>
    <submittedName>
        <fullName evidence="1">Uncharacterized protein</fullName>
    </submittedName>
</protein>
<accession>A0ABV5YU25</accession>
<dbReference type="Proteomes" id="UP001589627">
    <property type="component" value="Unassembled WGS sequence"/>
</dbReference>
<dbReference type="RefSeq" id="WP_378211607.1">
    <property type="nucleotide sequence ID" value="NZ_JBHLZP010000537.1"/>
</dbReference>